<protein>
    <submittedName>
        <fullName evidence="6">4-aminobutyrate aminotransferase, mitochondrial</fullName>
    </submittedName>
</protein>
<organism evidence="6 7">
    <name type="scientific">Paramuricea clavata</name>
    <name type="common">Red gorgonian</name>
    <name type="synonym">Violescent sea-whip</name>
    <dbReference type="NCBI Taxonomy" id="317549"/>
    <lineage>
        <taxon>Eukaryota</taxon>
        <taxon>Metazoa</taxon>
        <taxon>Cnidaria</taxon>
        <taxon>Anthozoa</taxon>
        <taxon>Octocorallia</taxon>
        <taxon>Malacalcyonacea</taxon>
        <taxon>Plexauridae</taxon>
        <taxon>Paramuricea</taxon>
    </lineage>
</organism>
<dbReference type="GO" id="GO:0008483">
    <property type="term" value="F:transaminase activity"/>
    <property type="evidence" value="ECO:0007669"/>
    <property type="project" value="UniProtKB-KW"/>
</dbReference>
<dbReference type="OrthoDB" id="5419315at2759"/>
<evidence type="ECO:0000256" key="3">
    <source>
        <dbReference type="ARBA" id="ARBA00022576"/>
    </source>
</evidence>
<name>A0A7D9J675_PARCT</name>
<dbReference type="InterPro" id="IPR005814">
    <property type="entry name" value="Aminotrans_3"/>
</dbReference>
<dbReference type="GO" id="GO:0005739">
    <property type="term" value="C:mitochondrion"/>
    <property type="evidence" value="ECO:0007669"/>
    <property type="project" value="TreeGrafter"/>
</dbReference>
<keyword evidence="3 6" id="KW-0032">Aminotransferase</keyword>
<dbReference type="InterPro" id="IPR015421">
    <property type="entry name" value="PyrdxlP-dep_Trfase_major"/>
</dbReference>
<gene>
    <name evidence="6" type="ORF">PACLA_8A018038</name>
</gene>
<keyword evidence="7" id="KW-1185">Reference proteome</keyword>
<sequence>MQKLDIPTFDWPKADFPELKYPLHEHQRENEAEETRCLAMAEEIFHEQKKQKPIAAVIIEPILAEGGDCHASPDFFNKLRNIVAKNDAYFIVDEVQTGVISTGTFWAHESWNLDQPPDYVTFAKKMQIGGFYYNDGYTPYEKNRIQSTWNGDPAKLLMIKEILKVIENEHLVENVRDAGQVLLNGLKQLQEKFPQYISAARGQGGFCAIDLPDTTARDSFVNQLRSSGLVTGGSGFTSVRFRPSLICTKHHVQIALEIMESQLKKL</sequence>
<comment type="cofactor">
    <cofactor evidence="1">
        <name>pyridoxal 5'-phosphate</name>
        <dbReference type="ChEBI" id="CHEBI:597326"/>
    </cofactor>
</comment>
<evidence type="ECO:0000256" key="4">
    <source>
        <dbReference type="ARBA" id="ARBA00022679"/>
    </source>
</evidence>
<keyword evidence="5" id="KW-0663">Pyridoxal phosphate</keyword>
<dbReference type="AlphaFoldDB" id="A0A7D9J675"/>
<reference evidence="6" key="1">
    <citation type="submission" date="2020-04" db="EMBL/GenBank/DDBJ databases">
        <authorList>
            <person name="Alioto T."/>
            <person name="Alioto T."/>
            <person name="Gomez Garrido J."/>
        </authorList>
    </citation>
    <scope>NUCLEOTIDE SEQUENCE</scope>
    <source>
        <strain evidence="6">A484AB</strain>
    </source>
</reference>
<dbReference type="PANTHER" id="PTHR43206:SF1">
    <property type="entry name" value="4-AMINOBUTYRATE AMINOTRANSFERASE, MITOCHONDRIAL"/>
    <property type="match status" value="1"/>
</dbReference>
<dbReference type="SUPFAM" id="SSF53383">
    <property type="entry name" value="PLP-dependent transferases"/>
    <property type="match status" value="1"/>
</dbReference>
<evidence type="ECO:0000256" key="2">
    <source>
        <dbReference type="ARBA" id="ARBA00008954"/>
    </source>
</evidence>
<dbReference type="GO" id="GO:0009450">
    <property type="term" value="P:gamma-aminobutyric acid catabolic process"/>
    <property type="evidence" value="ECO:0007669"/>
    <property type="project" value="TreeGrafter"/>
</dbReference>
<keyword evidence="4" id="KW-0808">Transferase</keyword>
<dbReference type="GO" id="GO:0030170">
    <property type="term" value="F:pyridoxal phosphate binding"/>
    <property type="evidence" value="ECO:0007669"/>
    <property type="project" value="InterPro"/>
</dbReference>
<evidence type="ECO:0000313" key="7">
    <source>
        <dbReference type="Proteomes" id="UP001152795"/>
    </source>
</evidence>
<accession>A0A7D9J675</accession>
<dbReference type="PANTHER" id="PTHR43206">
    <property type="entry name" value="AMINOTRANSFERASE"/>
    <property type="match status" value="1"/>
</dbReference>
<dbReference type="InterPro" id="IPR015422">
    <property type="entry name" value="PyrdxlP-dep_Trfase_small"/>
</dbReference>
<dbReference type="Gene3D" id="3.40.640.10">
    <property type="entry name" value="Type I PLP-dependent aspartate aminotransferase-like (Major domain)"/>
    <property type="match status" value="1"/>
</dbReference>
<comment type="caution">
    <text evidence="6">The sequence shown here is derived from an EMBL/GenBank/DDBJ whole genome shotgun (WGS) entry which is preliminary data.</text>
</comment>
<evidence type="ECO:0000256" key="5">
    <source>
        <dbReference type="ARBA" id="ARBA00022898"/>
    </source>
</evidence>
<dbReference type="Proteomes" id="UP001152795">
    <property type="component" value="Unassembled WGS sequence"/>
</dbReference>
<dbReference type="InterPro" id="IPR015424">
    <property type="entry name" value="PyrdxlP-dep_Trfase"/>
</dbReference>
<comment type="similarity">
    <text evidence="2">Belongs to the class-III pyridoxal-phosphate-dependent aminotransferase family.</text>
</comment>
<dbReference type="Pfam" id="PF00202">
    <property type="entry name" value="Aminotran_3"/>
    <property type="match status" value="1"/>
</dbReference>
<evidence type="ECO:0000256" key="1">
    <source>
        <dbReference type="ARBA" id="ARBA00001933"/>
    </source>
</evidence>
<evidence type="ECO:0000313" key="6">
    <source>
        <dbReference type="EMBL" id="CAB4022933.1"/>
    </source>
</evidence>
<proteinExistence type="inferred from homology"/>
<dbReference type="Gene3D" id="3.90.1150.10">
    <property type="entry name" value="Aspartate Aminotransferase, domain 1"/>
    <property type="match status" value="1"/>
</dbReference>
<dbReference type="EMBL" id="CACRXK020012231">
    <property type="protein sequence ID" value="CAB4022933.1"/>
    <property type="molecule type" value="Genomic_DNA"/>
</dbReference>